<proteinExistence type="inferred from homology"/>
<comment type="function">
    <text evidence="11">Subunit e, of the mitochondrial membrane ATP synthase complex (F(1)F(0) ATP synthase or Complex V) that produces ATP from ADP in the presence of a proton gradient across the membrane which is generated by electron transport complexes of the respiratory chain. ATP synthase complex consist of a soluble F(1) head domain - the catalytic core - and a membrane F(1) domain - the membrane proton channel. These two domains are linked by a central stalk rotating inside the F(1) region and a stationary peripheral stalk. During catalysis, ATP synthesis in the catalytic domain of F(1) is coupled via a rotary mechanism of the central stalk subunits to proton translocation. In vivo, can only synthesize ATP although its ATP hydrolase activity can be activated artificially in vitro. Part of the complex F(0) domain.</text>
</comment>
<evidence type="ECO:0000256" key="11">
    <source>
        <dbReference type="RuleBase" id="RU367005"/>
    </source>
</evidence>
<organism evidence="13 14">
    <name type="scientific">Apolygus lucorum</name>
    <name type="common">Small green plant bug</name>
    <name type="synonym">Lygocoris lucorum</name>
    <dbReference type="NCBI Taxonomy" id="248454"/>
    <lineage>
        <taxon>Eukaryota</taxon>
        <taxon>Metazoa</taxon>
        <taxon>Ecdysozoa</taxon>
        <taxon>Arthropoda</taxon>
        <taxon>Hexapoda</taxon>
        <taxon>Insecta</taxon>
        <taxon>Pterygota</taxon>
        <taxon>Neoptera</taxon>
        <taxon>Paraneoptera</taxon>
        <taxon>Hemiptera</taxon>
        <taxon>Heteroptera</taxon>
        <taxon>Panheteroptera</taxon>
        <taxon>Cimicomorpha</taxon>
        <taxon>Miridae</taxon>
        <taxon>Mirini</taxon>
        <taxon>Apolygus</taxon>
    </lineage>
</organism>
<protein>
    <recommendedName>
        <fullName evidence="11">ATP synthase F(0) complex subunit e, mitochondrial</fullName>
    </recommendedName>
</protein>
<dbReference type="GO" id="GO:0015986">
    <property type="term" value="P:proton motive force-driven ATP synthesis"/>
    <property type="evidence" value="ECO:0007669"/>
    <property type="project" value="InterPro"/>
</dbReference>
<evidence type="ECO:0000256" key="10">
    <source>
        <dbReference type="ARBA" id="ARBA00023310"/>
    </source>
</evidence>
<sequence>MVRDFPPPFKVSPLIKFFRYLFLVAGIRQGWSNCEEFRTEERLKQGKNLGLLERQLLDRIAALKDKPYEPILTEENTTKDTKDEFKSSEKN</sequence>
<comment type="similarity">
    <text evidence="2 11">Belongs to the ATPase e subunit family.</text>
</comment>
<feature type="compositionally biased region" description="Basic and acidic residues" evidence="12">
    <location>
        <begin position="76"/>
        <end position="91"/>
    </location>
</feature>
<comment type="caution">
    <text evidence="13">The sequence shown here is derived from an EMBL/GenBank/DDBJ whole genome shotgun (WGS) entry which is preliminary data.</text>
</comment>
<evidence type="ECO:0000256" key="5">
    <source>
        <dbReference type="ARBA" id="ARBA00022781"/>
    </source>
</evidence>
<keyword evidence="14" id="KW-1185">Reference proteome</keyword>
<evidence type="ECO:0000256" key="4">
    <source>
        <dbReference type="ARBA" id="ARBA00022547"/>
    </source>
</evidence>
<dbReference type="Proteomes" id="UP000466442">
    <property type="component" value="Unassembled WGS sequence"/>
</dbReference>
<evidence type="ECO:0000256" key="3">
    <source>
        <dbReference type="ARBA" id="ARBA00022448"/>
    </source>
</evidence>
<evidence type="ECO:0000313" key="13">
    <source>
        <dbReference type="EMBL" id="KAF6214467.1"/>
    </source>
</evidence>
<evidence type="ECO:0000313" key="14">
    <source>
        <dbReference type="Proteomes" id="UP000466442"/>
    </source>
</evidence>
<evidence type="ECO:0000256" key="12">
    <source>
        <dbReference type="SAM" id="MobiDB-lite"/>
    </source>
</evidence>
<feature type="region of interest" description="Disordered" evidence="12">
    <location>
        <begin position="71"/>
        <end position="91"/>
    </location>
</feature>
<dbReference type="InterPro" id="IPR008386">
    <property type="entry name" value="ATP_synth_F0_esu_mt"/>
</dbReference>
<keyword evidence="6 11" id="KW-0999">Mitochondrion inner membrane</keyword>
<keyword evidence="5 11" id="KW-0375">Hydrogen ion transport</keyword>
<evidence type="ECO:0000256" key="7">
    <source>
        <dbReference type="ARBA" id="ARBA00023065"/>
    </source>
</evidence>
<evidence type="ECO:0000256" key="6">
    <source>
        <dbReference type="ARBA" id="ARBA00022792"/>
    </source>
</evidence>
<reference evidence="13" key="1">
    <citation type="journal article" date="2021" name="Mol. Ecol. Resour.">
        <title>Apolygus lucorum genome provides insights into omnivorousness and mesophyll feeding.</title>
        <authorList>
            <person name="Liu Y."/>
            <person name="Liu H."/>
            <person name="Wang H."/>
            <person name="Huang T."/>
            <person name="Liu B."/>
            <person name="Yang B."/>
            <person name="Yin L."/>
            <person name="Li B."/>
            <person name="Zhang Y."/>
            <person name="Zhang S."/>
            <person name="Jiang F."/>
            <person name="Zhang X."/>
            <person name="Ren Y."/>
            <person name="Wang B."/>
            <person name="Wang S."/>
            <person name="Lu Y."/>
            <person name="Wu K."/>
            <person name="Fan W."/>
            <person name="Wang G."/>
        </authorList>
    </citation>
    <scope>NUCLEOTIDE SEQUENCE</scope>
    <source>
        <strain evidence="13">12Hb</strain>
    </source>
</reference>
<dbReference type="GO" id="GO:0015078">
    <property type="term" value="F:proton transmembrane transporter activity"/>
    <property type="evidence" value="ECO:0007669"/>
    <property type="project" value="InterPro"/>
</dbReference>
<dbReference type="GO" id="GO:0005743">
    <property type="term" value="C:mitochondrial inner membrane"/>
    <property type="evidence" value="ECO:0007669"/>
    <property type="project" value="UniProtKB-SubCell"/>
</dbReference>
<keyword evidence="4 11" id="KW-0138">CF(0)</keyword>
<comment type="subcellular location">
    <subcellularLocation>
        <location evidence="1 11">Mitochondrion inner membrane</location>
    </subcellularLocation>
</comment>
<dbReference type="AlphaFoldDB" id="A0A6A4KFU1"/>
<evidence type="ECO:0000256" key="9">
    <source>
        <dbReference type="ARBA" id="ARBA00023136"/>
    </source>
</evidence>
<keyword evidence="8 11" id="KW-0496">Mitochondrion</keyword>
<name>A0A6A4KFU1_APOLU</name>
<evidence type="ECO:0000256" key="1">
    <source>
        <dbReference type="ARBA" id="ARBA00004273"/>
    </source>
</evidence>
<keyword evidence="9" id="KW-0472">Membrane</keyword>
<evidence type="ECO:0000256" key="8">
    <source>
        <dbReference type="ARBA" id="ARBA00023128"/>
    </source>
</evidence>
<keyword evidence="3 11" id="KW-0813">Transport</keyword>
<dbReference type="OrthoDB" id="9982108at2759"/>
<keyword evidence="7 11" id="KW-0406">Ion transport</keyword>
<dbReference type="GO" id="GO:0045259">
    <property type="term" value="C:proton-transporting ATP synthase complex"/>
    <property type="evidence" value="ECO:0007669"/>
    <property type="project" value="UniProtKB-UniRule"/>
</dbReference>
<keyword evidence="10 11" id="KW-0066">ATP synthesis</keyword>
<accession>A0A6A4KFU1</accession>
<dbReference type="EMBL" id="WIXP02000002">
    <property type="protein sequence ID" value="KAF6214467.1"/>
    <property type="molecule type" value="Genomic_DNA"/>
</dbReference>
<gene>
    <name evidence="13" type="ORF">GE061_009210</name>
</gene>
<comment type="subunit">
    <text evidence="11">F-type ATPases have 2 components, CF(1) - the catalytic core - and CF(0) - the membrane proton channel. CF(1) and CF(0) have multiple subunits.</text>
</comment>
<dbReference type="Pfam" id="PF05680">
    <property type="entry name" value="ATP-synt_E"/>
    <property type="match status" value="1"/>
</dbReference>
<evidence type="ECO:0000256" key="2">
    <source>
        <dbReference type="ARBA" id="ARBA00007333"/>
    </source>
</evidence>